<evidence type="ECO:0000256" key="7">
    <source>
        <dbReference type="RuleBase" id="RU003719"/>
    </source>
</evidence>
<evidence type="ECO:0000256" key="4">
    <source>
        <dbReference type="ARBA" id="ARBA00023002"/>
    </source>
</evidence>
<evidence type="ECO:0000256" key="6">
    <source>
        <dbReference type="ARBA" id="ARBA00049040"/>
    </source>
</evidence>
<dbReference type="Gene3D" id="3.40.50.720">
    <property type="entry name" value="NAD(P)-binding Rossmann-like Domain"/>
    <property type="match status" value="2"/>
</dbReference>
<evidence type="ECO:0000256" key="3">
    <source>
        <dbReference type="ARBA" id="ARBA00014095"/>
    </source>
</evidence>
<dbReference type="KEGG" id="mcak:MCCS_07720"/>
<proteinExistence type="inferred from homology"/>
<dbReference type="PANTHER" id="PTHR10996:SF283">
    <property type="entry name" value="GLYOXYLATE_HYDROXYPYRUVATE REDUCTASE B"/>
    <property type="match status" value="1"/>
</dbReference>
<dbReference type="CDD" id="cd05301">
    <property type="entry name" value="GDH"/>
    <property type="match status" value="1"/>
</dbReference>
<dbReference type="InterPro" id="IPR029752">
    <property type="entry name" value="D-isomer_DH_CS1"/>
</dbReference>
<dbReference type="EMBL" id="CP021059">
    <property type="protein sequence ID" value="ARQ06420.1"/>
    <property type="molecule type" value="Genomic_DNA"/>
</dbReference>
<dbReference type="FunFam" id="3.40.50.720:FF:000462">
    <property type="entry name" value="Glyoxylate reductase (NADP+)"/>
    <property type="match status" value="1"/>
</dbReference>
<protein>
    <recommendedName>
        <fullName evidence="3">D-lactate dehydrogenase</fullName>
        <ecNumber evidence="2">1.1.1.28</ecNumber>
    </recommendedName>
    <alternativeName>
        <fullName evidence="5">D-specific 2-hydroxyacid dehydrogenase</fullName>
    </alternativeName>
</protein>
<dbReference type="PROSITE" id="PS00671">
    <property type="entry name" value="D_2_HYDROXYACID_DH_3"/>
    <property type="match status" value="1"/>
</dbReference>
<dbReference type="OrthoDB" id="9805416at2"/>
<evidence type="ECO:0000259" key="8">
    <source>
        <dbReference type="Pfam" id="PF00389"/>
    </source>
</evidence>
<reference evidence="10 11" key="1">
    <citation type="journal article" date="2017" name="Int. J. Syst. Evol. Microbiol.">
        <title>Macrococcus canis sp. nov., a skin bacterium associated with infections in dogs.</title>
        <authorList>
            <person name="Gobeli Brawand S."/>
            <person name="Cotting K."/>
            <person name="Gomez-Sanz E."/>
            <person name="Collaud A."/>
            <person name="Thomann A."/>
            <person name="Brodard I."/>
            <person name="Rodriguez-Campos S."/>
            <person name="Strauss C."/>
            <person name="Perreten V."/>
        </authorList>
    </citation>
    <scope>NUCLEOTIDE SEQUENCE [LARGE SCALE GENOMIC DNA]</scope>
    <source>
        <strain evidence="10 11">KM45013</strain>
    </source>
</reference>
<dbReference type="InterPro" id="IPR029753">
    <property type="entry name" value="D-isomer_DH_CS"/>
</dbReference>
<evidence type="ECO:0000256" key="5">
    <source>
        <dbReference type="ARBA" id="ARBA00030947"/>
    </source>
</evidence>
<gene>
    <name evidence="10" type="primary">ghrB</name>
    <name evidence="10" type="ORF">MCCS_07720</name>
</gene>
<dbReference type="GO" id="GO:0005829">
    <property type="term" value="C:cytosol"/>
    <property type="evidence" value="ECO:0007669"/>
    <property type="project" value="TreeGrafter"/>
</dbReference>
<dbReference type="PANTHER" id="PTHR10996">
    <property type="entry name" value="2-HYDROXYACID DEHYDROGENASE-RELATED"/>
    <property type="match status" value="1"/>
</dbReference>
<dbReference type="InterPro" id="IPR006139">
    <property type="entry name" value="D-isomer_2_OHA_DH_cat_dom"/>
</dbReference>
<dbReference type="InterPro" id="IPR036291">
    <property type="entry name" value="NAD(P)-bd_dom_sf"/>
</dbReference>
<dbReference type="RefSeq" id="WP_086042088.1">
    <property type="nucleotide sequence ID" value="NZ_CBCRZA010000001.1"/>
</dbReference>
<dbReference type="Pfam" id="PF02826">
    <property type="entry name" value="2-Hacid_dh_C"/>
    <property type="match status" value="1"/>
</dbReference>
<dbReference type="SUPFAM" id="SSF51735">
    <property type="entry name" value="NAD(P)-binding Rossmann-fold domains"/>
    <property type="match status" value="1"/>
</dbReference>
<keyword evidence="11" id="KW-1185">Reference proteome</keyword>
<accession>A0A1W7ABE9</accession>
<keyword evidence="4 7" id="KW-0560">Oxidoreductase</keyword>
<name>A0A1W7ABE9_9STAP</name>
<sequence length="317" mass="35383">MRVLVTRKIPDRFIEQLEAYAEVDMYDESTNPMPRQLFLDKSKQADIVITMLSDQVDKAYLDDNRHLEAVINLAVGTDNIDVAYAQSLGIQVANTPDVLTETTAELAFTLMLVSARRIVEAAQYVQNGQWKGWSPYLLAGVDVYDKTVGIFGMGSIGSAIARRTQGFNMKILYHNRSHSDQAEQLGAQYVDFDTLLEESDFIICAAPLTDETKHVFNKEIFKKMKNSAIFINIGRGAHVVEQDLLHAIQTDEIYAAGLDVLETEPIASDHPFLKEPRITVLPHIGSASKDTRDAMIQLCIDNAVLAIRDEPLKSPVK</sequence>
<dbReference type="InterPro" id="IPR006140">
    <property type="entry name" value="D-isomer_DH_NAD-bd"/>
</dbReference>
<evidence type="ECO:0000256" key="2">
    <source>
        <dbReference type="ARBA" id="ARBA00012969"/>
    </source>
</evidence>
<evidence type="ECO:0000256" key="1">
    <source>
        <dbReference type="ARBA" id="ARBA00005854"/>
    </source>
</evidence>
<dbReference type="GO" id="GO:0051287">
    <property type="term" value="F:NAD binding"/>
    <property type="evidence" value="ECO:0007669"/>
    <property type="project" value="InterPro"/>
</dbReference>
<dbReference type="GO" id="GO:0008720">
    <property type="term" value="F:D-lactate dehydrogenase (NAD+) activity"/>
    <property type="evidence" value="ECO:0007669"/>
    <property type="project" value="UniProtKB-EC"/>
</dbReference>
<feature type="domain" description="D-isomer specific 2-hydroxyacid dehydrogenase catalytic" evidence="8">
    <location>
        <begin position="3"/>
        <end position="317"/>
    </location>
</feature>
<dbReference type="GO" id="GO:0016618">
    <property type="term" value="F:hydroxypyruvate reductase [NAD(P)H] activity"/>
    <property type="evidence" value="ECO:0007669"/>
    <property type="project" value="TreeGrafter"/>
</dbReference>
<evidence type="ECO:0000259" key="9">
    <source>
        <dbReference type="Pfam" id="PF02826"/>
    </source>
</evidence>
<dbReference type="SUPFAM" id="SSF52283">
    <property type="entry name" value="Formate/glycerate dehydrogenase catalytic domain-like"/>
    <property type="match status" value="1"/>
</dbReference>
<organism evidence="10 11">
    <name type="scientific">Macrococcoides canis</name>
    <dbReference type="NCBI Taxonomy" id="1855823"/>
    <lineage>
        <taxon>Bacteria</taxon>
        <taxon>Bacillati</taxon>
        <taxon>Bacillota</taxon>
        <taxon>Bacilli</taxon>
        <taxon>Bacillales</taxon>
        <taxon>Staphylococcaceae</taxon>
        <taxon>Macrococcoides</taxon>
    </lineage>
</organism>
<dbReference type="Proteomes" id="UP000194154">
    <property type="component" value="Chromosome"/>
</dbReference>
<dbReference type="PROSITE" id="PS00065">
    <property type="entry name" value="D_2_HYDROXYACID_DH_1"/>
    <property type="match status" value="1"/>
</dbReference>
<dbReference type="GeneID" id="35294907"/>
<comment type="similarity">
    <text evidence="1 7">Belongs to the D-isomer specific 2-hydroxyacid dehydrogenase family.</text>
</comment>
<evidence type="ECO:0000313" key="11">
    <source>
        <dbReference type="Proteomes" id="UP000194154"/>
    </source>
</evidence>
<dbReference type="EC" id="1.1.1.28" evidence="2"/>
<feature type="domain" description="D-isomer specific 2-hydroxyacid dehydrogenase NAD-binding" evidence="9">
    <location>
        <begin position="108"/>
        <end position="285"/>
    </location>
</feature>
<dbReference type="InterPro" id="IPR050223">
    <property type="entry name" value="D-isomer_2-hydroxyacid_DH"/>
</dbReference>
<dbReference type="AlphaFoldDB" id="A0A1W7ABE9"/>
<dbReference type="Pfam" id="PF00389">
    <property type="entry name" value="2-Hacid_dh"/>
    <property type="match status" value="1"/>
</dbReference>
<keyword evidence="10" id="KW-0670">Pyruvate</keyword>
<comment type="catalytic activity">
    <reaction evidence="6">
        <text>(R)-lactate + NAD(+) = pyruvate + NADH + H(+)</text>
        <dbReference type="Rhea" id="RHEA:16369"/>
        <dbReference type="ChEBI" id="CHEBI:15361"/>
        <dbReference type="ChEBI" id="CHEBI:15378"/>
        <dbReference type="ChEBI" id="CHEBI:16004"/>
        <dbReference type="ChEBI" id="CHEBI:57540"/>
        <dbReference type="ChEBI" id="CHEBI:57945"/>
        <dbReference type="EC" id="1.1.1.28"/>
    </reaction>
</comment>
<dbReference type="STRING" id="1855823.MCCS_07720"/>
<evidence type="ECO:0000313" key="10">
    <source>
        <dbReference type="EMBL" id="ARQ06420.1"/>
    </source>
</evidence>
<dbReference type="GO" id="GO:0030267">
    <property type="term" value="F:glyoxylate reductase (NADPH) activity"/>
    <property type="evidence" value="ECO:0007669"/>
    <property type="project" value="TreeGrafter"/>
</dbReference>